<evidence type="ECO:0000256" key="2">
    <source>
        <dbReference type="ARBA" id="ARBA00022643"/>
    </source>
</evidence>
<comment type="caution">
    <text evidence="4">The sequence shown here is derived from an EMBL/GenBank/DDBJ whole genome shotgun (WGS) entry which is preliminary data.</text>
</comment>
<dbReference type="OrthoDB" id="9790975at2"/>
<organism evidence="4 5">
    <name type="scientific">Massiliimalia timonensis</name>
    <dbReference type="NCBI Taxonomy" id="1987501"/>
    <lineage>
        <taxon>Bacteria</taxon>
        <taxon>Bacillati</taxon>
        <taxon>Bacillota</taxon>
        <taxon>Clostridia</taxon>
        <taxon>Eubacteriales</taxon>
        <taxon>Oscillospiraceae</taxon>
        <taxon>Massiliimalia</taxon>
    </lineage>
</organism>
<reference evidence="4" key="1">
    <citation type="submission" date="2020-08" db="EMBL/GenBank/DDBJ databases">
        <title>Genome public.</title>
        <authorList>
            <person name="Liu C."/>
            <person name="Sun Q."/>
        </authorList>
    </citation>
    <scope>NUCLEOTIDE SEQUENCE</scope>
    <source>
        <strain evidence="4">NSJ-15</strain>
    </source>
</reference>
<dbReference type="GO" id="GO:0016491">
    <property type="term" value="F:oxidoreductase activity"/>
    <property type="evidence" value="ECO:0007669"/>
    <property type="project" value="InterPro"/>
</dbReference>
<keyword evidence="5" id="KW-1185">Reference proteome</keyword>
<sequence>MKVLLVNGSSKNNGCTSVALSEVARALREEGIETETVFLGNQPFPDCTGCRKCREIGECIFHDIANDLAEKAKNCDGFVFGSPVYYAHPSARLLAVMDRAFYSGSKNFAFKPAAAVLSARRAGTTASFDVINKHFTISSMPVVASTYWNHVYGRKAEDVQQDKEGLMTMYNIGKNMAWMIKCFALGKENGILHPDNEKILTDFIR</sequence>
<dbReference type="PANTHER" id="PTHR43278:SF4">
    <property type="entry name" value="NAD(P)H-DEPENDENT FMN-CONTAINING OXIDOREDUCTASE YWQN-RELATED"/>
    <property type="match status" value="1"/>
</dbReference>
<evidence type="ECO:0000313" key="4">
    <source>
        <dbReference type="EMBL" id="MBC8611694.1"/>
    </source>
</evidence>
<proteinExistence type="predicted"/>
<dbReference type="PANTHER" id="PTHR43278">
    <property type="entry name" value="NAD(P)H-DEPENDENT FMN-CONTAINING OXIDOREDUCTASE YWQN-RELATED"/>
    <property type="match status" value="1"/>
</dbReference>
<accession>A0A8J6TQY7</accession>
<dbReference type="SUPFAM" id="SSF52218">
    <property type="entry name" value="Flavoproteins"/>
    <property type="match status" value="1"/>
</dbReference>
<dbReference type="Gene3D" id="3.40.50.360">
    <property type="match status" value="1"/>
</dbReference>
<keyword evidence="2" id="KW-0288">FMN</keyword>
<protein>
    <submittedName>
        <fullName evidence="4">Flavodoxin family protein</fullName>
    </submittedName>
</protein>
<dbReference type="Proteomes" id="UP000632659">
    <property type="component" value="Unassembled WGS sequence"/>
</dbReference>
<dbReference type="EMBL" id="JACRTL010000007">
    <property type="protein sequence ID" value="MBC8611694.1"/>
    <property type="molecule type" value="Genomic_DNA"/>
</dbReference>
<dbReference type="AlphaFoldDB" id="A0A8J6TQY7"/>
<evidence type="ECO:0000256" key="1">
    <source>
        <dbReference type="ARBA" id="ARBA00022630"/>
    </source>
</evidence>
<feature type="domain" description="NADPH-dependent FMN reductase-like" evidence="3">
    <location>
        <begin position="1"/>
        <end position="148"/>
    </location>
</feature>
<dbReference type="InterPro" id="IPR051796">
    <property type="entry name" value="ISF_SsuE-like"/>
</dbReference>
<keyword evidence="1" id="KW-0285">Flavoprotein</keyword>
<dbReference type="InterPro" id="IPR005025">
    <property type="entry name" value="FMN_Rdtase-like_dom"/>
</dbReference>
<gene>
    <name evidence="4" type="ORF">H8702_11395</name>
</gene>
<dbReference type="RefSeq" id="WP_093989699.1">
    <property type="nucleotide sequence ID" value="NZ_FYDD01000004.1"/>
</dbReference>
<evidence type="ECO:0000313" key="5">
    <source>
        <dbReference type="Proteomes" id="UP000632659"/>
    </source>
</evidence>
<evidence type="ECO:0000259" key="3">
    <source>
        <dbReference type="Pfam" id="PF03358"/>
    </source>
</evidence>
<dbReference type="Pfam" id="PF03358">
    <property type="entry name" value="FMN_red"/>
    <property type="match status" value="1"/>
</dbReference>
<dbReference type="InterPro" id="IPR029039">
    <property type="entry name" value="Flavoprotein-like_sf"/>
</dbReference>
<name>A0A8J6TQY7_9FIRM</name>